<name>A0ABN9UKU0_9DINO</name>
<evidence type="ECO:0000313" key="3">
    <source>
        <dbReference type="Proteomes" id="UP001189429"/>
    </source>
</evidence>
<feature type="compositionally biased region" description="Acidic residues" evidence="1">
    <location>
        <begin position="457"/>
        <end position="468"/>
    </location>
</feature>
<feature type="compositionally biased region" description="Acidic residues" evidence="1">
    <location>
        <begin position="394"/>
        <end position="403"/>
    </location>
</feature>
<feature type="compositionally biased region" description="Polar residues" evidence="1">
    <location>
        <begin position="235"/>
        <end position="247"/>
    </location>
</feature>
<feature type="region of interest" description="Disordered" evidence="1">
    <location>
        <begin position="1"/>
        <end position="544"/>
    </location>
</feature>
<feature type="compositionally biased region" description="Acidic residues" evidence="1">
    <location>
        <begin position="74"/>
        <end position="83"/>
    </location>
</feature>
<sequence>MGACQGVRARAGQASPVEGERKSVKFDTSVKFGTRAPDGDANQPAEVVGPSKRRGRKATGVPTKQQLLAKLQQEDDDDSEGDDAQGYSSDHAADSHGKRVTIVVPERAGESSVPLLAPKRKGRKATGVPTKQQLLAKLQQEDDDDSGGDDGSNRAADTHSKRVTIVGPEAAGESGGSQLVPQRKGRKATGVPTKQQLLAKLQQEADDDSEGDNAQGDHAADTRSKRVTIVVSEAASESSLPQLAPQRNSRKATGVPTKQQLLAKLQQEADDDSEGDDGSNRAADTHGKRVTIVASEAASESSVPQLAPKRVGRKATGVPTKQQLLASLLQEDDDSDGDDAPGDHAADTHGKRVTIVVPEAAGESGGPQLAPQRKGRKATGVPTKEQLLAKLQQEDDDDSEGDDGSNRAADTHGKRVTIVVSEAASESSVPQLAPKRVDRKATGAPTKQQLLAKLQQEADDDSEGDDAQGDCPGKAPVAPGKRVKMAAPQSAREPGYARPLLDSAGEHSDPARQQNVRFHAEQEARELPTILAAPKRRGRKATGVVTKEQLLDALAASAAAAAADSEEDGAEEATGAARVRCAGRQCTAFVPAAQAEVLDEGVERAIGPSAGWPFCCQ</sequence>
<organism evidence="2 3">
    <name type="scientific">Prorocentrum cordatum</name>
    <dbReference type="NCBI Taxonomy" id="2364126"/>
    <lineage>
        <taxon>Eukaryota</taxon>
        <taxon>Sar</taxon>
        <taxon>Alveolata</taxon>
        <taxon>Dinophyceae</taxon>
        <taxon>Prorocentrales</taxon>
        <taxon>Prorocentraceae</taxon>
        <taxon>Prorocentrum</taxon>
    </lineage>
</organism>
<comment type="caution">
    <text evidence="2">The sequence shown here is derived from an EMBL/GenBank/DDBJ whole genome shotgun (WGS) entry which is preliminary data.</text>
</comment>
<feature type="compositionally biased region" description="Acidic residues" evidence="1">
    <location>
        <begin position="330"/>
        <end position="340"/>
    </location>
</feature>
<feature type="compositionally biased region" description="Basic and acidic residues" evidence="1">
    <location>
        <begin position="341"/>
        <end position="350"/>
    </location>
</feature>
<evidence type="ECO:0000313" key="2">
    <source>
        <dbReference type="EMBL" id="CAK0860465.1"/>
    </source>
</evidence>
<dbReference type="Proteomes" id="UP001189429">
    <property type="component" value="Unassembled WGS sequence"/>
</dbReference>
<reference evidence="2" key="1">
    <citation type="submission" date="2023-10" db="EMBL/GenBank/DDBJ databases">
        <authorList>
            <person name="Chen Y."/>
            <person name="Shah S."/>
            <person name="Dougan E. K."/>
            <person name="Thang M."/>
            <person name="Chan C."/>
        </authorList>
    </citation>
    <scope>NUCLEOTIDE SEQUENCE [LARGE SCALE GENOMIC DNA]</scope>
</reference>
<feature type="compositionally biased region" description="Low complexity" evidence="1">
    <location>
        <begin position="419"/>
        <end position="429"/>
    </location>
</feature>
<accession>A0ABN9UKU0</accession>
<proteinExistence type="predicted"/>
<keyword evidence="3" id="KW-1185">Reference proteome</keyword>
<evidence type="ECO:0000256" key="1">
    <source>
        <dbReference type="SAM" id="MobiDB-lite"/>
    </source>
</evidence>
<protein>
    <submittedName>
        <fullName evidence="2">Uncharacterized protein</fullName>
    </submittedName>
</protein>
<dbReference type="EMBL" id="CAUYUJ010015982">
    <property type="protein sequence ID" value="CAK0860465.1"/>
    <property type="molecule type" value="Genomic_DNA"/>
</dbReference>
<gene>
    <name evidence="2" type="ORF">PCOR1329_LOCUS49427</name>
</gene>
<feature type="compositionally biased region" description="Acidic residues" evidence="1">
    <location>
        <begin position="268"/>
        <end position="277"/>
    </location>
</feature>